<sequence length="57" mass="6256">MGCFVENKTVYDGLYVPSIEKGFDYTTRGEVKEHKLMNVPLGIIVNEETASVASSTS</sequence>
<dbReference type="EMBL" id="JAYMGW010000006">
    <property type="protein sequence ID" value="MEC4265593.1"/>
    <property type="molecule type" value="Genomic_DNA"/>
</dbReference>
<evidence type="ECO:0000313" key="2">
    <source>
        <dbReference type="Proteomes" id="UP001355298"/>
    </source>
</evidence>
<comment type="caution">
    <text evidence="1">The sequence shown here is derived from an EMBL/GenBank/DDBJ whole genome shotgun (WGS) entry which is preliminary data.</text>
</comment>
<accession>A0ABU6IRI5</accession>
<reference evidence="1 2" key="1">
    <citation type="submission" date="2024-01" db="EMBL/GenBank/DDBJ databases">
        <title>The strains designed SYSU M86414 and SYSU M84420 isolated from the marine sediment in San Sha City (Hainan Province, China).</title>
        <authorList>
            <person name="Guo D."/>
        </authorList>
    </citation>
    <scope>NUCLEOTIDE SEQUENCE [LARGE SCALE GENOMIC DNA]</scope>
    <source>
        <strain evidence="1 2">SYSU M84420</strain>
    </source>
</reference>
<dbReference type="Proteomes" id="UP001355298">
    <property type="component" value="Unassembled WGS sequence"/>
</dbReference>
<gene>
    <name evidence="1" type="ORF">VOP03_09560</name>
</gene>
<evidence type="ECO:0000313" key="1">
    <source>
        <dbReference type="EMBL" id="MEC4265593.1"/>
    </source>
</evidence>
<name>A0ABU6IRI5_9FLAO</name>
<protein>
    <submittedName>
        <fullName evidence="1">Uncharacterized protein</fullName>
    </submittedName>
</protein>
<organism evidence="1 2">
    <name type="scientific">Flagellimonas halotolerans</name>
    <dbReference type="NCBI Taxonomy" id="3112164"/>
    <lineage>
        <taxon>Bacteria</taxon>
        <taxon>Pseudomonadati</taxon>
        <taxon>Bacteroidota</taxon>
        <taxon>Flavobacteriia</taxon>
        <taxon>Flavobacteriales</taxon>
        <taxon>Flavobacteriaceae</taxon>
        <taxon>Flagellimonas</taxon>
    </lineage>
</organism>
<keyword evidence="2" id="KW-1185">Reference proteome</keyword>
<proteinExistence type="predicted"/>